<evidence type="ECO:0000259" key="1">
    <source>
        <dbReference type="Pfam" id="PF17338"/>
    </source>
</evidence>
<reference evidence="2" key="1">
    <citation type="submission" date="2020-05" db="EMBL/GenBank/DDBJ databases">
        <authorList>
            <person name="Chiriac C."/>
            <person name="Salcher M."/>
            <person name="Ghai R."/>
            <person name="Kavagutti S V."/>
        </authorList>
    </citation>
    <scope>NUCLEOTIDE SEQUENCE</scope>
</reference>
<dbReference type="InterPro" id="IPR020290">
    <property type="entry name" value="Gp88"/>
</dbReference>
<feature type="domain" description="Gene product 88" evidence="1">
    <location>
        <begin position="9"/>
        <end position="249"/>
    </location>
</feature>
<organism evidence="2">
    <name type="scientific">uncultured Caudovirales phage</name>
    <dbReference type="NCBI Taxonomy" id="2100421"/>
    <lineage>
        <taxon>Viruses</taxon>
        <taxon>Duplodnaviria</taxon>
        <taxon>Heunggongvirae</taxon>
        <taxon>Uroviricota</taxon>
        <taxon>Caudoviricetes</taxon>
        <taxon>Peduoviridae</taxon>
        <taxon>Maltschvirus</taxon>
        <taxon>Maltschvirus maltsch</taxon>
    </lineage>
</organism>
<gene>
    <name evidence="2" type="ORF">UFOVP149_39</name>
</gene>
<protein>
    <recommendedName>
        <fullName evidence="1">Gene product 88 domain-containing protein</fullName>
    </recommendedName>
</protein>
<evidence type="ECO:0000313" key="2">
    <source>
        <dbReference type="EMBL" id="CAB5155946.1"/>
    </source>
</evidence>
<dbReference type="Pfam" id="PF17338">
    <property type="entry name" value="GP88"/>
    <property type="match status" value="1"/>
</dbReference>
<accession>A0A6J7W6T3</accession>
<dbReference type="EMBL" id="LR798198">
    <property type="protein sequence ID" value="CAB5155946.1"/>
    <property type="molecule type" value="Genomic_DNA"/>
</dbReference>
<sequence>MFKGKLIISGNNAKTVKGDGTEYETAIMYLAPFTQAGRGNVCAMAVMAHCWEGCLNTAGRGAMNSVQRARVAKTRRYMEDRASFMAQLIDDLRKFANYAKRKGVQPCVRLNGTSDIMWEKGHPVTVGGVRFASVMEAFPMIQFYDYSKIYTRVDKTLPANYAITLSYSEANPDFASEIINRVMAGKANMAVVYRTKELAQQAVYEHGAIDGDLTDMRFLDLQPMDGGVGNTVALYAKGRAKRDTSGFVIGEWGYRARVWVKQDRAD</sequence>
<name>A0A6J7W6T3_9CAUD</name>
<proteinExistence type="predicted"/>